<dbReference type="InterPro" id="IPR009081">
    <property type="entry name" value="PP-bd_ACP"/>
</dbReference>
<comment type="caution">
    <text evidence="8">The sequence shown here is derived from an EMBL/GenBank/DDBJ whole genome shotgun (WGS) entry which is preliminary data.</text>
</comment>
<feature type="domain" description="Carrier" evidence="7">
    <location>
        <begin position="2154"/>
        <end position="2227"/>
    </location>
</feature>
<dbReference type="SMART" id="SM01294">
    <property type="entry name" value="PKS_PP_betabranch"/>
    <property type="match status" value="1"/>
</dbReference>
<dbReference type="GO" id="GO:0005737">
    <property type="term" value="C:cytoplasm"/>
    <property type="evidence" value="ECO:0007669"/>
    <property type="project" value="TreeGrafter"/>
</dbReference>
<keyword evidence="9" id="KW-1185">Reference proteome</keyword>
<dbReference type="InterPro" id="IPR020806">
    <property type="entry name" value="PKS_PP-bd"/>
</dbReference>
<comment type="similarity">
    <text evidence="5">Belongs to the NRP synthetase family.</text>
</comment>
<dbReference type="Pfam" id="PF00550">
    <property type="entry name" value="PP-binding"/>
    <property type="match status" value="6"/>
</dbReference>
<evidence type="ECO:0000313" key="8">
    <source>
        <dbReference type="EMBL" id="CAJ2505863.1"/>
    </source>
</evidence>
<dbReference type="InterPro" id="IPR000873">
    <property type="entry name" value="AMP-dep_synth/lig_dom"/>
</dbReference>
<evidence type="ECO:0000256" key="4">
    <source>
        <dbReference type="ARBA" id="ARBA00022598"/>
    </source>
</evidence>
<dbReference type="InterPro" id="IPR045851">
    <property type="entry name" value="AMP-bd_C_sf"/>
</dbReference>
<feature type="domain" description="Carrier" evidence="7">
    <location>
        <begin position="544"/>
        <end position="618"/>
    </location>
</feature>
<dbReference type="Pfam" id="PF00668">
    <property type="entry name" value="Condensation"/>
    <property type="match status" value="6"/>
</dbReference>
<evidence type="ECO:0000313" key="9">
    <source>
        <dbReference type="Proteomes" id="UP001295740"/>
    </source>
</evidence>
<evidence type="ECO:0000256" key="5">
    <source>
        <dbReference type="ARBA" id="ARBA00029454"/>
    </source>
</evidence>
<dbReference type="PROSITE" id="PS50075">
    <property type="entry name" value="CARRIER"/>
    <property type="match status" value="6"/>
</dbReference>
<dbReference type="Gene3D" id="3.30.559.10">
    <property type="entry name" value="Chloramphenicol acetyltransferase-like domain"/>
    <property type="match status" value="6"/>
</dbReference>
<dbReference type="Gene3D" id="3.40.50.12780">
    <property type="entry name" value="N-terminal domain of ligase-like"/>
    <property type="match status" value="3"/>
</dbReference>
<reference evidence="8" key="1">
    <citation type="submission" date="2023-10" db="EMBL/GenBank/DDBJ databases">
        <authorList>
            <person name="Hackl T."/>
        </authorList>
    </citation>
    <scope>NUCLEOTIDE SEQUENCE</scope>
</reference>
<dbReference type="Proteomes" id="UP001295740">
    <property type="component" value="Unassembled WGS sequence"/>
</dbReference>
<keyword evidence="4" id="KW-0436">Ligase</keyword>
<keyword evidence="3" id="KW-0597">Phosphoprotein</keyword>
<dbReference type="PANTHER" id="PTHR45527">
    <property type="entry name" value="NONRIBOSOMAL PEPTIDE SYNTHETASE"/>
    <property type="match status" value="1"/>
</dbReference>
<accession>A0AAI8YFY9</accession>
<evidence type="ECO:0000256" key="3">
    <source>
        <dbReference type="ARBA" id="ARBA00022553"/>
    </source>
</evidence>
<dbReference type="InterPro" id="IPR001242">
    <property type="entry name" value="Condensation_dom"/>
</dbReference>
<dbReference type="PANTHER" id="PTHR45527:SF1">
    <property type="entry name" value="FATTY ACID SYNTHASE"/>
    <property type="match status" value="1"/>
</dbReference>
<organism evidence="8 9">
    <name type="scientific">Anthostomella pinea</name>
    <dbReference type="NCBI Taxonomy" id="933095"/>
    <lineage>
        <taxon>Eukaryota</taxon>
        <taxon>Fungi</taxon>
        <taxon>Dikarya</taxon>
        <taxon>Ascomycota</taxon>
        <taxon>Pezizomycotina</taxon>
        <taxon>Sordariomycetes</taxon>
        <taxon>Xylariomycetidae</taxon>
        <taxon>Xylariales</taxon>
        <taxon>Xylariaceae</taxon>
        <taxon>Anthostomella</taxon>
    </lineage>
</organism>
<evidence type="ECO:0000259" key="7">
    <source>
        <dbReference type="PROSITE" id="PS50075"/>
    </source>
</evidence>
<dbReference type="InterPro" id="IPR020845">
    <property type="entry name" value="AMP-binding_CS"/>
</dbReference>
<dbReference type="Pfam" id="PF00501">
    <property type="entry name" value="AMP-binding"/>
    <property type="match status" value="3"/>
</dbReference>
<dbReference type="SMART" id="SM00823">
    <property type="entry name" value="PKS_PP"/>
    <property type="match status" value="5"/>
</dbReference>
<dbReference type="Gene3D" id="3.30.300.30">
    <property type="match status" value="3"/>
</dbReference>
<dbReference type="FunFam" id="3.30.300.30:FF:000015">
    <property type="entry name" value="Nonribosomal peptide synthase SidD"/>
    <property type="match status" value="1"/>
</dbReference>
<dbReference type="Gene3D" id="3.30.559.30">
    <property type="entry name" value="Nonribosomal peptide synthetase, condensation domain"/>
    <property type="match status" value="7"/>
</dbReference>
<feature type="domain" description="Carrier" evidence="7">
    <location>
        <begin position="3763"/>
        <end position="3839"/>
    </location>
</feature>
<dbReference type="PROSITE" id="PS00455">
    <property type="entry name" value="AMP_BINDING"/>
    <property type="match status" value="2"/>
</dbReference>
<dbReference type="PROSITE" id="PS00012">
    <property type="entry name" value="PHOSPHOPANTETHEINE"/>
    <property type="match status" value="3"/>
</dbReference>
<evidence type="ECO:0000256" key="2">
    <source>
        <dbReference type="ARBA" id="ARBA00022450"/>
    </source>
</evidence>
<dbReference type="InterPro" id="IPR006162">
    <property type="entry name" value="Ppantetheine_attach_site"/>
</dbReference>
<feature type="domain" description="Carrier" evidence="7">
    <location>
        <begin position="3206"/>
        <end position="3283"/>
    </location>
</feature>
<dbReference type="GO" id="GO:0043041">
    <property type="term" value="P:amino acid activation for nonribosomal peptide biosynthetic process"/>
    <property type="evidence" value="ECO:0007669"/>
    <property type="project" value="TreeGrafter"/>
</dbReference>
<dbReference type="InterPro" id="IPR036736">
    <property type="entry name" value="ACP-like_sf"/>
</dbReference>
<dbReference type="InterPro" id="IPR023213">
    <property type="entry name" value="CAT-like_dom_sf"/>
</dbReference>
<dbReference type="Gene3D" id="1.10.1200.10">
    <property type="entry name" value="ACP-like"/>
    <property type="match status" value="6"/>
</dbReference>
<dbReference type="FunFam" id="3.40.50.12780:FF:000024">
    <property type="entry name" value="Nonribosomal siderophore peptide synthase SidC"/>
    <property type="match status" value="2"/>
</dbReference>
<dbReference type="EMBL" id="CAUWAG010000007">
    <property type="protein sequence ID" value="CAJ2505863.1"/>
    <property type="molecule type" value="Genomic_DNA"/>
</dbReference>
<proteinExistence type="inferred from homology"/>
<gene>
    <name evidence="8" type="ORF">KHLLAP_LOCUS6331</name>
</gene>
<evidence type="ECO:0000256" key="6">
    <source>
        <dbReference type="SAM" id="MobiDB-lite"/>
    </source>
</evidence>
<dbReference type="GO" id="GO:0016874">
    <property type="term" value="F:ligase activity"/>
    <property type="evidence" value="ECO:0007669"/>
    <property type="project" value="UniProtKB-KW"/>
</dbReference>
<dbReference type="FunFam" id="3.30.300.30:FF:000033">
    <property type="entry name" value="Nonribosomal siderophore peptide synthase SidC"/>
    <property type="match status" value="1"/>
</dbReference>
<feature type="domain" description="Carrier" evidence="7">
    <location>
        <begin position="1617"/>
        <end position="1694"/>
    </location>
</feature>
<feature type="region of interest" description="Disordered" evidence="6">
    <location>
        <begin position="611"/>
        <end position="640"/>
    </location>
</feature>
<evidence type="ECO:0000256" key="1">
    <source>
        <dbReference type="ARBA" id="ARBA00004924"/>
    </source>
</evidence>
<dbReference type="SUPFAM" id="SSF47336">
    <property type="entry name" value="ACP-like"/>
    <property type="match status" value="6"/>
</dbReference>
<keyword evidence="2" id="KW-0596">Phosphopantetheine</keyword>
<name>A0AAI8YFY9_9PEZI</name>
<sequence length="4872" mass="537071">MAPAPAPQSEGLSIFNASPKTLGGPVLLHDLVSLSDIDGTPAIDFLSAQGERVKIPYSQLHAASAALASHISNVLGFTSSSGTPKPLVVPILAPQSPELYVALFAILKAGGAFCPLNLDAPPERIKFILKDVGASVVLASGRLVSKVPTVDESVRVISIDNVLSPLAFNTRPSLPAREATQDDLAYVMYTSGSTGTPKGVGISHFSATQALLAHDRHIPLFKRFLQFAAPTFDVSVFEIFFPLFRGETLVCCNRAEMLTDLPAILRKMDVDACELTPSVAGSLLKTRSNAPGLRLLLTIGEMLTEPVIQEFGGDEHQESLLWALYGPTEATIHCTLQSAFSKTSGRNSIGTSLDTVSAFIIDLPGDRSASSQLDVLPFGHVGELAVGGSQLATGYINRPEQTSASFIDTQWGRIYKTGDKASMQPNGTIQCFGRIDDAQVKLNGQRLELGEVEHALLRVPGCHGAFATVVSNALVAFAAVDSRPDMREQLFAGCKAWLPSFMIPSEVMTMDAFPRLPSGKIDRRKLVQPYEASTGGSLNADVEGYFENEQERLLCELASQLLAQSVTPSTRFSSARLDSLAAIEYASALRGMGIDVDPIDILSARTPRDLWRSTQTTTTSASRNRLPTSSNSTEQRPPNQIIHLSNVDASPEPNVNQIERVEPCTALQESMIAETLKDPRLYINQTELRVPGTVALDSIRSWLVDLAQRNEILRTGFAYSEDKLCQIIWKTFDNSQLVETEDSDFWKPTNTELFLRRPLRINIKLFSVPSRSHVVLLTLHHSIYDGWTIDLLTEDLSRLAGGQQPIERPQFQDVSAYLVGTSGTEPIDSREFWAEHLRDSSPGPVPNFKTVRVMEPLIRSISEIIPLEPAAAKDAVLQSSVGPQVIFQACLGWLWGALNGTEDVIMGSVSSGRALPIAGIEKIMGPCVATLPLRVNLGRFRTIREFLQSIQATNRDTLRYGRLPLVDIKRAAGLATTSKLFDVIFAYQETLASRRQSSNIVRETGHKDAVEAKLLVEVQPLEKSFLCQMTWHTDVFSETQIGIFVRHLTHLVDYFMRHDDATIASIPHSFPIENLSRYNHAPKRIKTLSSLSGLVEKTASQYPAKNALQFNSSFRASEVGSETLTYYDLNSKANQMARYLQQNGASPRGIVAIVLDKSPLLYCSILAILKTGCAYLPILPTTPMQRVLLILEQAQPQICLVDAMTCPFLAAEKTPCSIIDINSLRLHTFPDANLDISGNLCDLAYIIYTSGTTGVPKGVSVMHGNMLSNIEVLSRIYPHDPSDRMLQACSQAFDVSVFEIFFAWANGMCLCSVPNDALFEDLAGAVRALGVTHLSMTVTVASLLNPSHVPNVKFLVTSGEPMTDEVLETWSTYLYQGYGPSETTNICTVRKVETGDSSQFLGWSFDNTSTFVFDPQSTDLVPIGCVGELCFGGDQVASGYLKLPETTSAKFIDHPQYGRMYRSGDIGRMLPDGSLVILGRLDTQVKLRGSRIELQEIQATALRNGNVKTCTSVLVTLRGTGTQQLALFCVPADHEPTKFGLLPHTDSLKQMVVALRRELQGALPGYSVPSFIVPISALPLTSSGKVDDETLRRSVDELTGDALSFCSSAQDETEDMSEWNAIETLIAEILSDTLKVDKNAISRWCSFAALGLDSITAMPIARKLQSALQKRIPLSLVLQNTSIGRLALAISEVEVPVDTRPGGPLLPMKLIETVRKRFTDAGTPSLSAGPSYYNQMLFRLHVPSEVMMRYWNSMFQRHDILRTCFVTTDDVRYPAVQVVLGSHVPTWQVLEADAASPGRRVTEHVNSILKVVDSGEPPASLAIVQSKDSGEYLSFVCHHAIYDGISMRIMLSEVEALHRQEQLSAPLPFETFLRETFRSPPGTTEFWTKHLLGYSPRRLRQMEFEDDSKSRLISARASTFSLVSLELRLKKLGVSLLSLCQAAWSITLSMLQNSSDICFGNVLSGRSITMDGIDTLVAPCFNTIPVRLDLSDSRFLIEAMKAFQSLNAETLPFQFTSLRHVHSQLSASSRLFDTVLILQPEPTPLDESLWSLEQEDGAMDVPIVCEVVPSKVDDALMLHLHRDPSLFSHQTLLTIAEIFCCAVDTSLRHPSSYLLTTAMLPSQLQDQLGQSFFESIQEDRLSQVQLTAAGEDWSPKETSIRKVLSKLSQVFEEKIERHTPIYRYGLDSIAAVQFATLLRREQIAVSALDILENPTCAGIASCATRKPDAPESVSYDFDCFQSQVSSDLQKAGGLSSDPEAVLPCTATQEGMVSQFLASKGRYYFNYTSWSLDPELGFQQVVDSWIRLAARHQILRTGFGSVDHQESSFAMVVYPETGLHVPVSFHQSNSFDVKLWRSQSAASAFQSLSRPPWRVAVVKDEGKAESDLLTMHLAIHHALYDAFSLRVLLDELASIISGRKVEAQSSIQPALSHYFSSVHSSEQAAEAFWRGKADQVVVNKFPTMTPLHVDSAIFSSISKSFSVPSRALRLAAADAGVTVQAALQGAWARLLSAYLGESCVTFGVVFDGQLLQSMVQYNEVVRRYEHTPLPQIQRWLGRPDGQLFDTILIYQVSERPTVSLPWTVLEEIASVDYALSLEVEESLMGTTQLNLSFDTNKLPHEQASILLAQFDAILGDLIRSPKGHAIDLTKRSPSLFSILPAECQQLPSSAQLAHQLVEHSAQRMPHAVALEFADGINDAVQSRQWTYRELNDMGNRVAHLILRQNIPPNSIVATCFNKCPEAYFTILGILKAGCAFLSLDPSAPMTRHEFILADSDATLLMVENRLANQSYLNVTPMLVVSEKLLDDVTLDHEGVTRKVSPSDTCYCLYTSGTTGAPKGCLISHDNVIQAMAAFEHLFAGHWDSRSRWLQFASFHFDVSVLEQYWSWYVGITVVAAPKDLVLSDLASTISRLAITHIDLTPSLARLVQPDEVPSLCNGVFITGGEQLRQEILDVWGPQRVIYNAYGPTEATIGVTMRQRVPQNGRSSNIGSQFPNVGTYVFEPGTQVPVLRGGVGELCVSGRLVGSGYLKRQKLTDERFPTLEAYGERVYRTGDLVRVLHDGSFDFLGRADDQVKLRGQRLETGEINHVIKDDLAHEISDVVTVVTRRAKQDRDLLVSFISPSVSTGSTEDLIVFRDKSHVDLSRRALDACRGRLPGYMVPTYVLCVPFLPLSPNNKADTNRLKQLFADLSQDQLRDIAVLSAEIHRALNETELVVSRALCDVVPAEVNDISPSSTIYQLGIDSITVTRLARQLRVLGFPSASPSLILRHPQISQLARVLTANTADPTNHALQIKQSIRALCHKHIAIACRDLEVDKTEIEYIAPCTPLQEGMVVRSRVKGTKSAYFNLFVIDLDPQVSVDHLKTSFERLAASFPVLRTAFLETTDGCIQVALRSQTLPWSNIENCSASLEKTIADRRQSWIQKNQPILRYPIEVDCIELGGKHVLVLRLFHAVYDAHSFEMILRNVSAEYHGVSYTYGPAFVDVLPEGPLLNHNYSRPFWESLFKDHSFQPMPNLAFEADAGDVFTSRMFQVNGLEARRKALGVTHQTMLQAAWLATLRQYFNHPPTLGIVFSGRSLMVDGIDSVVGPMFNTLPFRVDCPHGTTWDTMIQRVHEYNTTVLAFVHTPLRDIQKWCSKGQPLFDSIFTFDREDTFGAEARSPWWCSIDSSGQLDYPLSVEVVLTCEQTLRVTIAAQSEFADSTAAAFLLDEFGQSLEMLAASSDTTHVPMSRRSHHDGTIAYLSSGTSDSRSSTPTTPSTATTAFVWEGQAQKIRHQFASLAGVDDEDITETTNVFELGLDSIDMIKLSARLNRLGFKVSASTLLTHSTIESILLLFNETTADDVSLGDSAGLNSTISLMSASLARTVLDFKDVEAVLPPTPLQDAMVADMLLSNFQRYFNHDVLEVLPGTDIDRLKSAWATVYARSPILRTTFAEIDDPRVPTAYCQIVKKARLGFEPSTKISSLDDIVAITDRARDRAARAKGTSDLLQIHVAIMPTKTFLVLSVAHALYDGWSLDMLHTDVQAAYEGDYRARGQYRQYLSRLHSMSGSAATRFWADILHNAHPTLLGKARETPNGSQRTIHRLSAVSELGVLDIKALCKRYRVTPQVLGQGCWAAVLATLSKSLDLVFGVVLSGRDTDESQDLLFPTMNTVPLRVVLHGTATEYLHYVQTTMSSVMEYQQIPLRETQRLARVEGEPLFNTLFLLQNAKARSSDDRQPLVRSVHSLSAVEYPICVEMELTGTSVAWHVACDDEYVSSHDAERILVKLEAALHFFAASYADQVLEFDEQGGSVSVCRLEAVQLINSPLEVKKPAKKSPSQGMTAPFATLGTVIDVLSEISGFSRDAISLDHSIYHLGLDSISAIKASSMLRKRGLVVPVRELLKASSIRQVLALPDVSVHGTTTSPSDIPTDLSLPLDGVGIPSLIDRTCLDSDSVERVLPALPMQVHMLTTWQNTHGLVFFPKFTYKLSGQVSHETVSNAWAAIVDEVPILRTYFVASPSLQSPFVQVVAKAKSLRNRAINPFIAVGEEQWEFVYSATPFALIRVTKQQLGKAELHLHLHHALYDGVSLPVILNRLRDLCGRSSPISVQPDDHNAWCSFVSKHVSSDLRASREQFWTSYLQGAVRTMLLDQPQPAQVQDSRRVFEFRRDVVSNVATLKHTSAAMGFTLQALFFAAYSKVLAKFRRHAQHLDSDNVVFGVYVANRTSHPGLEESPLPTLNIIPLKVDNPASRSIDAIAMDIQKDLLDIGSPENSTAGLWEIHEWTGIRVDTFVNLLSLPKTVDDGQGAVTISEANDSVSRSSGPVDITSYLAGPEMEALSPNRVMDSYVDAIDIEVAVQANALDIGVFCHHHSFTSENAAEMIEDIASTLESL</sequence>
<dbReference type="NCBIfam" id="TIGR01733">
    <property type="entry name" value="AA-adenyl-dom"/>
    <property type="match status" value="2"/>
</dbReference>
<feature type="domain" description="Carrier" evidence="7">
    <location>
        <begin position="4325"/>
        <end position="4398"/>
    </location>
</feature>
<dbReference type="CDD" id="cd05918">
    <property type="entry name" value="A_NRPS_SidN3_like"/>
    <property type="match status" value="2"/>
</dbReference>
<dbReference type="GO" id="GO:0010106">
    <property type="term" value="P:cellular response to iron ion starvation"/>
    <property type="evidence" value="ECO:0007669"/>
    <property type="project" value="UniProtKB-ARBA"/>
</dbReference>
<dbReference type="InterPro" id="IPR010071">
    <property type="entry name" value="AA_adenyl_dom"/>
</dbReference>
<comment type="pathway">
    <text evidence="1">Siderophore biosynthesis.</text>
</comment>
<dbReference type="GO" id="GO:0031169">
    <property type="term" value="P:ferrichrome biosynthetic process"/>
    <property type="evidence" value="ECO:0007669"/>
    <property type="project" value="UniProtKB-ARBA"/>
</dbReference>
<feature type="compositionally biased region" description="Low complexity" evidence="6">
    <location>
        <begin position="613"/>
        <end position="622"/>
    </location>
</feature>
<dbReference type="GO" id="GO:0031177">
    <property type="term" value="F:phosphopantetheine binding"/>
    <property type="evidence" value="ECO:0007669"/>
    <property type="project" value="InterPro"/>
</dbReference>
<dbReference type="SUPFAM" id="SSF56801">
    <property type="entry name" value="Acetyl-CoA synthetase-like"/>
    <property type="match status" value="3"/>
</dbReference>
<protein>
    <submittedName>
        <fullName evidence="8">Uu.00g132570.m01.CDS01</fullName>
    </submittedName>
</protein>
<dbReference type="NCBIfam" id="NF003417">
    <property type="entry name" value="PRK04813.1"/>
    <property type="match status" value="3"/>
</dbReference>
<dbReference type="InterPro" id="IPR042099">
    <property type="entry name" value="ANL_N_sf"/>
</dbReference>
<feature type="compositionally biased region" description="Polar residues" evidence="6">
    <location>
        <begin position="623"/>
        <end position="638"/>
    </location>
</feature>
<dbReference type="SUPFAM" id="SSF52777">
    <property type="entry name" value="CoA-dependent acyltransferases"/>
    <property type="match status" value="12"/>
</dbReference>